<feature type="region of interest" description="Disordered" evidence="1">
    <location>
        <begin position="394"/>
        <end position="472"/>
    </location>
</feature>
<accession>A0A8S4HLR2</accession>
<feature type="compositionally biased region" description="Polar residues" evidence="1">
    <location>
        <begin position="398"/>
        <end position="408"/>
    </location>
</feature>
<protein>
    <submittedName>
        <fullName evidence="2">(malaria parasite P. vivax) hypothetical protein</fullName>
    </submittedName>
</protein>
<organism evidence="2 3">
    <name type="scientific">Plasmodium vivax</name>
    <name type="common">malaria parasite P. vivax</name>
    <dbReference type="NCBI Taxonomy" id="5855"/>
    <lineage>
        <taxon>Eukaryota</taxon>
        <taxon>Sar</taxon>
        <taxon>Alveolata</taxon>
        <taxon>Apicomplexa</taxon>
        <taxon>Aconoidasida</taxon>
        <taxon>Haemosporida</taxon>
        <taxon>Plasmodiidae</taxon>
        <taxon>Plasmodium</taxon>
        <taxon>Plasmodium (Plasmodium)</taxon>
    </lineage>
</organism>
<feature type="region of interest" description="Disordered" evidence="1">
    <location>
        <begin position="132"/>
        <end position="165"/>
    </location>
</feature>
<name>A0A8S4HLR2_PLAVI</name>
<evidence type="ECO:0000313" key="2">
    <source>
        <dbReference type="EMBL" id="CAG9482013.1"/>
    </source>
</evidence>
<feature type="region of interest" description="Disordered" evidence="1">
    <location>
        <begin position="813"/>
        <end position="836"/>
    </location>
</feature>
<evidence type="ECO:0000313" key="3">
    <source>
        <dbReference type="Proteomes" id="UP000779233"/>
    </source>
</evidence>
<sequence length="851" mass="99110">MSTDKAYSTHTLLEEFKESSKLYKFYNHFNIEIDDSYDSYKQCNITTGTSNKNKCPTVKEITQEWKDKFNKITADGNNVTDRCYYLVLWIYDRIKGCDSNNYCISWYYGLLANFWDESKCCNRDKESVIKSDRESDKESDVESDIESDKEKVKSDSKSKGSDQYKQPCKDKFIKTFNLDVLKKKRELYDFLEYYDHITDTSSQIFKRNKEEYCDYINYIFKLYHKLEEEVGQRGLPPIYERELNLIRNKFSEDNELSLIKSKCRINDSIRESKKRMDSQNLSVGRYEKIVTRRTISPDYGMYDPRESEDNICKKLARNLKELSTNNETKNENHKDRCTRLNFWIYDAISKKHNNIDQNLSDMKEFADILHADIKINNDLIKEDLIENSKPFFTKETETQNQNSGSDSNTEGKDKTQESTDNSEAKTLGKPTGKEGPTADTGTKLHTDDTEAQGSTKAKETVGSGGNSGTGGNTVKKYIPPPYKFVNYKELSKYNPCFFNYDCKISECREMKHLYEYFKAYDKIKGHIKCEDRKKDKYYTYLKYMSYLYNKHKYEEECCSWGATVCSDYFLECDEYYDPRKLISAIESNDQTECEKIKNSLIANKSEEISNIDPKDKNNMYIKYLTCSRATHSNFENEGLKCQQPEFNALRNNKFTAVRPVYKAQTSNSKLKGKKLTINGKPINVVLISDPNSIITGEDNSKTPELKNYNTLFPEIRGAARENYVKQAEEACKNGKLTAGMETYCKRSKRYNDIIKGAKLQSRKHIELNDTQNWEDIVIPDDTSFLNDLLQQLPVRMGAFTPLGSWLRNVMGGEKKMKHGNHGEPRKSLNYQQDHMPQISQKKRIKIAYQNS</sequence>
<evidence type="ECO:0000256" key="1">
    <source>
        <dbReference type="SAM" id="MobiDB-lite"/>
    </source>
</evidence>
<dbReference type="InterPro" id="IPR008780">
    <property type="entry name" value="Plasmodium_Vir"/>
</dbReference>
<dbReference type="EMBL" id="CAJZCX010000012">
    <property type="protein sequence ID" value="CAG9482013.1"/>
    <property type="molecule type" value="Genomic_DNA"/>
</dbReference>
<reference evidence="2" key="1">
    <citation type="submission" date="2021-09" db="EMBL/GenBank/DDBJ databases">
        <authorList>
            <consortium name="Pathogen Informatics"/>
        </authorList>
    </citation>
    <scope>NUCLEOTIDE SEQUENCE</scope>
    <source>
        <strain evidence="2">PvW1</strain>
    </source>
</reference>
<gene>
    <name evidence="2" type="ORF">PVW1_060036000</name>
</gene>
<feature type="compositionally biased region" description="Gly residues" evidence="1">
    <location>
        <begin position="462"/>
        <end position="471"/>
    </location>
</feature>
<proteinExistence type="predicted"/>
<dbReference type="VEuPathDB" id="PlasmoDB:PVPAM_060042800"/>
<comment type="caution">
    <text evidence="2">The sequence shown here is derived from an EMBL/GenBank/DDBJ whole genome shotgun (WGS) entry which is preliminary data.</text>
</comment>
<dbReference type="Proteomes" id="UP000779233">
    <property type="component" value="Unassembled WGS sequence"/>
</dbReference>
<dbReference type="Pfam" id="PF05795">
    <property type="entry name" value="Plasmodium_Vir"/>
    <property type="match status" value="2"/>
</dbReference>
<dbReference type="AlphaFoldDB" id="A0A8S4HLR2"/>